<dbReference type="Pfam" id="PF04139">
    <property type="entry name" value="Rad9"/>
    <property type="match status" value="1"/>
</dbReference>
<feature type="compositionally biased region" description="Basic and acidic residues" evidence="1">
    <location>
        <begin position="1404"/>
        <end position="1413"/>
    </location>
</feature>
<dbReference type="OrthoDB" id="60092at2759"/>
<feature type="region of interest" description="Disordered" evidence="1">
    <location>
        <begin position="1491"/>
        <end position="1523"/>
    </location>
</feature>
<feature type="compositionally biased region" description="Low complexity" evidence="1">
    <location>
        <begin position="874"/>
        <end position="889"/>
    </location>
</feature>
<feature type="compositionally biased region" description="Basic and acidic residues" evidence="1">
    <location>
        <begin position="1260"/>
        <end position="1311"/>
    </location>
</feature>
<feature type="region of interest" description="Disordered" evidence="1">
    <location>
        <begin position="467"/>
        <end position="518"/>
    </location>
</feature>
<dbReference type="PANTHER" id="PTHR15237">
    <property type="entry name" value="DNA REPAIR PROTEIN RAD9"/>
    <property type="match status" value="1"/>
</dbReference>
<dbReference type="GO" id="GO:0031573">
    <property type="term" value="P:mitotic intra-S DNA damage checkpoint signaling"/>
    <property type="evidence" value="ECO:0007669"/>
    <property type="project" value="TreeGrafter"/>
</dbReference>
<dbReference type="eggNOG" id="ENOG502SEEG">
    <property type="taxonomic scope" value="Eukaryota"/>
</dbReference>
<feature type="compositionally biased region" description="Basic and acidic residues" evidence="1">
    <location>
        <begin position="851"/>
        <end position="862"/>
    </location>
</feature>
<sequence>MRRVSSKGKGLPTHSQKVRASRASRSTSTKLLVACWCLALLVLVGVSFMSPLYNKETRVKSPPAALRQSVGRPLNAFDGCAWRRPGAVLVLRVPKAASTALTNAMREFRGRYKFVDVAEWPGAVGLTAAPRPPSALAPAVEARMQESKIHRFATGAAARDGDIVLAGHTFLPVPATGAPTYAVVAIVREPEQRLASGYHYVRSKEVLPPGVSAADPRTVGACATRYLCGYSTTLCEGPGAVYRAIANVNETVLLTIPAERIDDGGYRALARLLPGYFSGIERAAAAVEARYGGVYDSRGARRSPRDPEVPWVVADSADEIDALAELCGDDQRVYDFAARLFDGRLRACDARYAPTASGQPKMASTPLFAFEISAQHIRTFSAAVTALSAVGKEICLGVSRARSGDQAYLTLSAYDDAATSFGSFRFEERFFTRAQTRRSGYGAGDFACKILARTLFPALKRATARCHAGGNTGTRRRVRRVPRGGKARAGSGVLKLVIRHDEPRDDDDDGGDGDDDEDAEAITRAFPRLTLELFHDDGSRRRWRLFYEGAEAQTVAFDTEAAEVGEIVAQPPQLSSILGHAEGREMSFAVAVGELRVSSTADDAEANDGELATELKISSTDFESYLLPEDRGGGDDAASIAFQIKQAKAMVRFCDSADVGEIKFYFSAPGRPVALLARAANGCDCRFIISSTRVRRAASPPPNASRAPSNASTNRSLPEAVHGKRKHPCERPPATLSQTQDGPQAAAHQRADGPPPPGTDPVFDKMVEDELARRKDQGGAAKPGASAPPVPGEDPVFDAMVKQEMERQKYEVDAFAGALGARDGRGPARAEPSLSPRAARPREGGAGAMARLERDMRAERDAYGGQGYGRAPEPARAAPSYGAAAAPYGVDGGQPSGDPRRDKQRQYAAADDDWQRARRAPPPREPQSGYGAPYAARAPPGPAPAAAPAHGPPPWAHGDVGRDPYEPAPLGRGMATIQGANPPRQLGGRKDAQAAYAAELEAQMREKADRDRFHRNRDMAASRERLRGYPPSPTRDDGGAYGGGAHGGAPQQPGAYGGGAPQGAYGGGAPQGAYGGAAPQGAYGGEPPPREDAAARHRRFLEEDERTRAAERARRFAPQRLRQQQQQQEQEPAAYGQGVVDGPFGPRRHGGGGDGPPPAARREAAPEPPARDGGAYGAYPGGRDDEPAADDRGRRGSNARERFVRDVYGESKVASAFGGGGGGAEPVGGGITRRVDPAVEAKRRSQALAQREALEAQIAARREAKEAEAAERRRQEAADLEEERRRDAEEKAKKDEEDRVKRENEQRRLDDLYAAQEAAAKKRRNQDRRDDDDDDDGPRGPPRRGGGAARRADPFDDAPLPAQQQPGGAAAPRRPAAAARQPSPPQQRQAAAFAADDWQRAAQRPREPEDRSGRRGAKATNRYDDERVRDSELDKAADDFERRVAAELERFQLDRERREGRKEVARRAEPSGASLEALADRFAPDATKPSIYDLAGVEPPAPVKDRDVRPPPEDWAEKSLAGNSSFVPLPADYKASAEFDGLNPAAREPEMNQVDEYLSPDAIADRWQRDHPVVADPGGAPLPNPIRASSDPAKAAASTAKFTGAAEQSLVGESVFHHFHDNDGLAALSGPNSLSPPRRAAASDEPRRAAADEASDRQARKENILRPKTGSRPGTKDRARWSDESPFLPGGPPPPGTDPVFDRMVEAELANRVNTPRADGDPPADFFK</sequence>
<feature type="compositionally biased region" description="Low complexity" evidence="1">
    <location>
        <begin position="1116"/>
        <end position="1134"/>
    </location>
</feature>
<feature type="compositionally biased region" description="Gly residues" evidence="1">
    <location>
        <begin position="1055"/>
        <end position="1075"/>
    </location>
</feature>
<feature type="compositionally biased region" description="Basic and acidic residues" evidence="1">
    <location>
        <begin position="1233"/>
        <end position="1243"/>
    </location>
</feature>
<feature type="compositionally biased region" description="Basic and acidic residues" evidence="1">
    <location>
        <begin position="1182"/>
        <end position="1209"/>
    </location>
</feature>
<dbReference type="GO" id="GO:0030896">
    <property type="term" value="C:checkpoint clamp complex"/>
    <property type="evidence" value="ECO:0007669"/>
    <property type="project" value="InterPro"/>
</dbReference>
<evidence type="ECO:0000313" key="3">
    <source>
        <dbReference type="Proteomes" id="UP000002729"/>
    </source>
</evidence>
<dbReference type="InterPro" id="IPR007268">
    <property type="entry name" value="Rad9/Ddc1"/>
</dbReference>
<name>F0YB44_AURAN</name>
<feature type="compositionally biased region" description="Low complexity" evidence="1">
    <location>
        <begin position="1246"/>
        <end position="1259"/>
    </location>
</feature>
<dbReference type="InterPro" id="IPR027417">
    <property type="entry name" value="P-loop_NTPase"/>
</dbReference>
<feature type="compositionally biased region" description="Low complexity" evidence="1">
    <location>
        <begin position="1588"/>
        <end position="1603"/>
    </location>
</feature>
<organism evidence="3">
    <name type="scientific">Aureococcus anophagefferens</name>
    <name type="common">Harmful bloom alga</name>
    <dbReference type="NCBI Taxonomy" id="44056"/>
    <lineage>
        <taxon>Eukaryota</taxon>
        <taxon>Sar</taxon>
        <taxon>Stramenopiles</taxon>
        <taxon>Ochrophyta</taxon>
        <taxon>Pelagophyceae</taxon>
        <taxon>Pelagomonadales</taxon>
        <taxon>Pelagomonadaceae</taxon>
        <taxon>Aureococcus</taxon>
    </lineage>
</organism>
<dbReference type="GO" id="GO:0000076">
    <property type="term" value="P:DNA replication checkpoint signaling"/>
    <property type="evidence" value="ECO:0007669"/>
    <property type="project" value="TreeGrafter"/>
</dbReference>
<accession>F0YB44</accession>
<feature type="compositionally biased region" description="Basic and acidic residues" evidence="1">
    <location>
        <begin position="762"/>
        <end position="777"/>
    </location>
</feature>
<dbReference type="Gene3D" id="3.70.10.10">
    <property type="match status" value="1"/>
</dbReference>
<keyword evidence="3" id="KW-1185">Reference proteome</keyword>
<dbReference type="InParanoid" id="F0YB44"/>
<evidence type="ECO:0000313" key="2">
    <source>
        <dbReference type="EMBL" id="EGB07563.1"/>
    </source>
</evidence>
<gene>
    <name evidence="2" type="ORF">AURANDRAFT_71757</name>
</gene>
<feature type="compositionally biased region" description="Basic and acidic residues" evidence="1">
    <location>
        <begin position="1503"/>
        <end position="1517"/>
    </location>
</feature>
<dbReference type="SUPFAM" id="SSF52540">
    <property type="entry name" value="P-loop containing nucleoside triphosphate hydrolases"/>
    <property type="match status" value="1"/>
</dbReference>
<feature type="compositionally biased region" description="Basic and acidic residues" evidence="1">
    <location>
        <begin position="1674"/>
        <end position="1683"/>
    </location>
</feature>
<feature type="compositionally biased region" description="Basic and acidic residues" evidence="1">
    <location>
        <begin position="1421"/>
        <end position="1469"/>
    </location>
</feature>
<feature type="compositionally biased region" description="Basic and acidic residues" evidence="1">
    <location>
        <begin position="1002"/>
        <end position="1027"/>
    </location>
</feature>
<dbReference type="GO" id="GO:0071479">
    <property type="term" value="P:cellular response to ionizing radiation"/>
    <property type="evidence" value="ECO:0007669"/>
    <property type="project" value="TreeGrafter"/>
</dbReference>
<proteinExistence type="predicted"/>
<feature type="region of interest" description="Disordered" evidence="1">
    <location>
        <begin position="1"/>
        <end position="22"/>
    </location>
</feature>
<dbReference type="KEGG" id="aaf:AURANDRAFT_71757"/>
<feature type="compositionally biased region" description="Basic residues" evidence="1">
    <location>
        <begin position="474"/>
        <end position="486"/>
    </location>
</feature>
<dbReference type="RefSeq" id="XP_009037564.1">
    <property type="nucleotide sequence ID" value="XM_009039316.1"/>
</dbReference>
<feature type="region of interest" description="Disordered" evidence="1">
    <location>
        <begin position="819"/>
        <end position="1478"/>
    </location>
</feature>
<dbReference type="Gene3D" id="3.40.50.300">
    <property type="entry name" value="P-loop containing nucleotide triphosphate hydrolases"/>
    <property type="match status" value="1"/>
</dbReference>
<feature type="compositionally biased region" description="Gly residues" evidence="1">
    <location>
        <begin position="1217"/>
        <end position="1231"/>
    </location>
</feature>
<feature type="compositionally biased region" description="Low complexity" evidence="1">
    <location>
        <begin position="929"/>
        <end position="938"/>
    </location>
</feature>
<feature type="region of interest" description="Disordered" evidence="1">
    <location>
        <begin position="1622"/>
        <end position="1728"/>
    </location>
</feature>
<feature type="compositionally biased region" description="Acidic residues" evidence="1">
    <location>
        <begin position="504"/>
        <end position="518"/>
    </location>
</feature>
<dbReference type="Proteomes" id="UP000002729">
    <property type="component" value="Unassembled WGS sequence"/>
</dbReference>
<dbReference type="GO" id="GO:0006281">
    <property type="term" value="P:DNA repair"/>
    <property type="evidence" value="ECO:0007669"/>
    <property type="project" value="TreeGrafter"/>
</dbReference>
<feature type="region of interest" description="Disordered" evidence="1">
    <location>
        <begin position="694"/>
        <end position="795"/>
    </location>
</feature>
<dbReference type="PANTHER" id="PTHR15237:SF0">
    <property type="entry name" value="CELL CYCLE CHECKPOINT CONTROL PROTEIN"/>
    <property type="match status" value="1"/>
</dbReference>
<feature type="compositionally biased region" description="Low complexity" evidence="1">
    <location>
        <begin position="1357"/>
        <end position="1402"/>
    </location>
</feature>
<feature type="compositionally biased region" description="Basic and acidic residues" evidence="1">
    <location>
        <begin position="1641"/>
        <end position="1665"/>
    </location>
</feature>
<evidence type="ECO:0000256" key="1">
    <source>
        <dbReference type="SAM" id="MobiDB-lite"/>
    </source>
</evidence>
<dbReference type="GeneID" id="20228379"/>
<reference evidence="2 3" key="1">
    <citation type="journal article" date="2011" name="Proc. Natl. Acad. Sci. U.S.A.">
        <title>Niche of harmful alga Aureococcus anophagefferens revealed through ecogenomics.</title>
        <authorList>
            <person name="Gobler C.J."/>
            <person name="Berry D.L."/>
            <person name="Dyhrman S.T."/>
            <person name="Wilhelm S.W."/>
            <person name="Salamov A."/>
            <person name="Lobanov A.V."/>
            <person name="Zhang Y."/>
            <person name="Collier J.L."/>
            <person name="Wurch L.L."/>
            <person name="Kustka A.B."/>
            <person name="Dill B.D."/>
            <person name="Shah M."/>
            <person name="VerBerkmoes N.C."/>
            <person name="Kuo A."/>
            <person name="Terry A."/>
            <person name="Pangilinan J."/>
            <person name="Lindquist E.A."/>
            <person name="Lucas S."/>
            <person name="Paulsen I.T."/>
            <person name="Hattenrath-Lehmann T.K."/>
            <person name="Talmage S.C."/>
            <person name="Walker E.A."/>
            <person name="Koch F."/>
            <person name="Burson A.M."/>
            <person name="Marcoval M.A."/>
            <person name="Tang Y.Z."/>
            <person name="Lecleir G.R."/>
            <person name="Coyne K.J."/>
            <person name="Berg G.M."/>
            <person name="Bertrand E.M."/>
            <person name="Saito M.A."/>
            <person name="Gladyshev V.N."/>
            <person name="Grigoriev I.V."/>
        </authorList>
    </citation>
    <scope>NUCLEOTIDE SEQUENCE [LARGE SCALE GENOMIC DNA]</scope>
    <source>
        <strain evidence="3">CCMP 1984</strain>
    </source>
</reference>
<protein>
    <submittedName>
        <fullName evidence="2">Uncharacterized protein</fullName>
    </submittedName>
</protein>
<feature type="compositionally biased region" description="Basic and acidic residues" evidence="1">
    <location>
        <begin position="1105"/>
        <end position="1114"/>
    </location>
</feature>
<feature type="compositionally biased region" description="Pro residues" evidence="1">
    <location>
        <begin position="939"/>
        <end position="955"/>
    </location>
</feature>
<dbReference type="EMBL" id="GL833130">
    <property type="protein sequence ID" value="EGB07563.1"/>
    <property type="molecule type" value="Genomic_DNA"/>
</dbReference>
<feature type="compositionally biased region" description="Low complexity" evidence="1">
    <location>
        <begin position="704"/>
        <end position="716"/>
    </location>
</feature>
<feature type="region of interest" description="Disordered" evidence="1">
    <location>
        <begin position="1571"/>
        <end position="1603"/>
    </location>
</feature>